<gene>
    <name evidence="3" type="ORF">HBA54_02700</name>
</gene>
<name>A0A967C6Y9_9PROT</name>
<keyword evidence="1" id="KW-0812">Transmembrane</keyword>
<dbReference type="EMBL" id="JAAQPH010000002">
    <property type="protein sequence ID" value="NIA67492.1"/>
    <property type="molecule type" value="Genomic_DNA"/>
</dbReference>
<reference evidence="3" key="1">
    <citation type="submission" date="2020-03" db="EMBL/GenBank/DDBJ databases">
        <title>Genome of Pelagibius litoralis DSM 21314T.</title>
        <authorList>
            <person name="Wang G."/>
        </authorList>
    </citation>
    <scope>NUCLEOTIDE SEQUENCE</scope>
    <source>
        <strain evidence="3">DSM 21314</strain>
    </source>
</reference>
<keyword evidence="1" id="KW-1133">Transmembrane helix</keyword>
<comment type="caution">
    <text evidence="3">The sequence shown here is derived from an EMBL/GenBank/DDBJ whole genome shotgun (WGS) entry which is preliminary data.</text>
</comment>
<dbReference type="InterPro" id="IPR019088">
    <property type="entry name" value="CHP02186-rel_TM"/>
</dbReference>
<dbReference type="Proteomes" id="UP000761264">
    <property type="component" value="Unassembled WGS sequence"/>
</dbReference>
<feature type="signal peptide" evidence="2">
    <location>
        <begin position="1"/>
        <end position="21"/>
    </location>
</feature>
<evidence type="ECO:0008006" key="5">
    <source>
        <dbReference type="Google" id="ProtNLM"/>
    </source>
</evidence>
<dbReference type="AlphaFoldDB" id="A0A967C6Y9"/>
<protein>
    <recommendedName>
        <fullName evidence="5">Transmembrane protein (Alph_Pro_TM)</fullName>
    </recommendedName>
</protein>
<keyword evidence="4" id="KW-1185">Reference proteome</keyword>
<accession>A0A967C6Y9</accession>
<evidence type="ECO:0000313" key="3">
    <source>
        <dbReference type="EMBL" id="NIA67492.1"/>
    </source>
</evidence>
<evidence type="ECO:0000256" key="1">
    <source>
        <dbReference type="SAM" id="Phobius"/>
    </source>
</evidence>
<evidence type="ECO:0000256" key="2">
    <source>
        <dbReference type="SAM" id="SignalP"/>
    </source>
</evidence>
<keyword evidence="1" id="KW-0472">Membrane</keyword>
<sequence>MRLGPILLSLGIMALAMPTSAQNPLVADLSEHQIQITTGFTGTDVLLFGTVESNSDVVVVVRGPEVDTTVWRRDRYAGIWVNDQRVVFESVPSFYAVRSSAELDEVASDTVRARHSMGANFLRLRPQDRSVSAADLKAFKAGLIRNKRRQGLFAPEGEGISFLGGELFRTRLFFPSNVPTGFYDIEVFMMREGRVAHAQTTPLIVSKAGLGADVFYFAHNYSAFYGLLAILLAVAAGALAAFVFRKN</sequence>
<feature type="chain" id="PRO_5037914340" description="Transmembrane protein (Alph_Pro_TM)" evidence="2">
    <location>
        <begin position="22"/>
        <end position="247"/>
    </location>
</feature>
<evidence type="ECO:0000313" key="4">
    <source>
        <dbReference type="Proteomes" id="UP000761264"/>
    </source>
</evidence>
<dbReference type="Pfam" id="PF09608">
    <property type="entry name" value="Alph_Pro_TM"/>
    <property type="match status" value="1"/>
</dbReference>
<keyword evidence="2" id="KW-0732">Signal</keyword>
<organism evidence="3 4">
    <name type="scientific">Pelagibius litoralis</name>
    <dbReference type="NCBI Taxonomy" id="374515"/>
    <lineage>
        <taxon>Bacteria</taxon>
        <taxon>Pseudomonadati</taxon>
        <taxon>Pseudomonadota</taxon>
        <taxon>Alphaproteobacteria</taxon>
        <taxon>Rhodospirillales</taxon>
        <taxon>Rhodovibrionaceae</taxon>
        <taxon>Pelagibius</taxon>
    </lineage>
</organism>
<dbReference type="RefSeq" id="WP_167221117.1">
    <property type="nucleotide sequence ID" value="NZ_JAAQPH010000002.1"/>
</dbReference>
<feature type="transmembrane region" description="Helical" evidence="1">
    <location>
        <begin position="223"/>
        <end position="244"/>
    </location>
</feature>
<proteinExistence type="predicted"/>